<keyword evidence="1" id="KW-0503">Monooxygenase</keyword>
<dbReference type="Proteomes" id="UP001597112">
    <property type="component" value="Unassembled WGS sequence"/>
</dbReference>
<dbReference type="InterPro" id="IPR011008">
    <property type="entry name" value="Dimeric_a/b-barrel"/>
</dbReference>
<dbReference type="GO" id="GO:0004497">
    <property type="term" value="F:monooxygenase activity"/>
    <property type="evidence" value="ECO:0007669"/>
    <property type="project" value="UniProtKB-KW"/>
</dbReference>
<reference evidence="2" key="1">
    <citation type="journal article" date="2019" name="Int. J. Syst. Evol. Microbiol.">
        <title>The Global Catalogue of Microorganisms (GCM) 10K type strain sequencing project: providing services to taxonomists for standard genome sequencing and annotation.</title>
        <authorList>
            <consortium name="The Broad Institute Genomics Platform"/>
            <consortium name="The Broad Institute Genome Sequencing Center for Infectious Disease"/>
            <person name="Wu L."/>
            <person name="Ma J."/>
        </authorList>
    </citation>
    <scope>NUCLEOTIDE SEQUENCE [LARGE SCALE GENOMIC DNA]</scope>
    <source>
        <strain evidence="2">CCUG 58938</strain>
    </source>
</reference>
<comment type="caution">
    <text evidence="1">The sequence shown here is derived from an EMBL/GenBank/DDBJ whole genome shotgun (WGS) entry which is preliminary data.</text>
</comment>
<protein>
    <submittedName>
        <fullName evidence="1">Antibiotic biosynthesis monooxygenase</fullName>
    </submittedName>
</protein>
<name>A0ABW3K882_9BACT</name>
<accession>A0ABW3K882</accession>
<keyword evidence="1" id="KW-0560">Oxidoreductase</keyword>
<dbReference type="SUPFAM" id="SSF54909">
    <property type="entry name" value="Dimeric alpha+beta barrel"/>
    <property type="match status" value="1"/>
</dbReference>
<gene>
    <name evidence="1" type="ORF">ACFQ21_18885</name>
</gene>
<keyword evidence="2" id="KW-1185">Reference proteome</keyword>
<evidence type="ECO:0000313" key="1">
    <source>
        <dbReference type="EMBL" id="MFD1001401.1"/>
    </source>
</evidence>
<organism evidence="1 2">
    <name type="scientific">Ohtaekwangia kribbensis</name>
    <dbReference type="NCBI Taxonomy" id="688913"/>
    <lineage>
        <taxon>Bacteria</taxon>
        <taxon>Pseudomonadati</taxon>
        <taxon>Bacteroidota</taxon>
        <taxon>Cytophagia</taxon>
        <taxon>Cytophagales</taxon>
        <taxon>Fulvivirgaceae</taxon>
        <taxon>Ohtaekwangia</taxon>
    </lineage>
</organism>
<dbReference type="EMBL" id="JBHTKA010000007">
    <property type="protein sequence ID" value="MFD1001401.1"/>
    <property type="molecule type" value="Genomic_DNA"/>
</dbReference>
<sequence length="101" mass="12117">MITRIWHGRTRSSDAERYLQFLHETGVRDYIATPGNREVKIWRKTEGDVTHFWTISVWDNLECIKAFAGEDIEKARYYPEDKDFLLEFEPTVQHYESFSIK</sequence>
<dbReference type="RefSeq" id="WP_377581118.1">
    <property type="nucleotide sequence ID" value="NZ_JBHTKA010000007.1"/>
</dbReference>
<evidence type="ECO:0000313" key="2">
    <source>
        <dbReference type="Proteomes" id="UP001597112"/>
    </source>
</evidence>
<proteinExistence type="predicted"/>